<protein>
    <recommendedName>
        <fullName evidence="2">LT_GEWL domain containing protein</fullName>
    </recommendedName>
</protein>
<dbReference type="EMBL" id="LR797524">
    <property type="protein sequence ID" value="CAB4222901.1"/>
    <property type="molecule type" value="Genomic_DNA"/>
</dbReference>
<gene>
    <name evidence="1" type="ORF">UFOVP1660_15</name>
</gene>
<name>A0A6J5T789_9CAUD</name>
<organism evidence="1">
    <name type="scientific">uncultured Caudovirales phage</name>
    <dbReference type="NCBI Taxonomy" id="2100421"/>
    <lineage>
        <taxon>Viruses</taxon>
        <taxon>Duplodnaviria</taxon>
        <taxon>Heunggongvirae</taxon>
        <taxon>Uroviricota</taxon>
        <taxon>Caudoviricetes</taxon>
        <taxon>Peduoviridae</taxon>
        <taxon>Maltschvirus</taxon>
        <taxon>Maltschvirus maltsch</taxon>
    </lineage>
</organism>
<sequence>MTNSYTQELSTGTNKRWMTRRRPVQVMHILAMYLTSSVRCYRLKRAAEADCSLERTHLMPALCLLAGLLSITAITPAQAITQTDHLKLYAHSRIVDYKQFQCLNSLITKESSWNVSAKNGSHYGLGQMKNERYKRLDGYSQIDWTIRYIKNRYGSMCNAYRHLLAKGFH</sequence>
<evidence type="ECO:0008006" key="2">
    <source>
        <dbReference type="Google" id="ProtNLM"/>
    </source>
</evidence>
<accession>A0A6J5T789</accession>
<evidence type="ECO:0000313" key="1">
    <source>
        <dbReference type="EMBL" id="CAB4222901.1"/>
    </source>
</evidence>
<reference evidence="1" key="1">
    <citation type="submission" date="2020-05" db="EMBL/GenBank/DDBJ databases">
        <authorList>
            <person name="Chiriac C."/>
            <person name="Salcher M."/>
            <person name="Ghai R."/>
            <person name="Kavagutti S V."/>
        </authorList>
    </citation>
    <scope>NUCLEOTIDE SEQUENCE</scope>
</reference>
<proteinExistence type="predicted"/>